<reference evidence="3 4" key="1">
    <citation type="submission" date="2019-02" db="EMBL/GenBank/DDBJ databases">
        <title>Draft genome sequence of Amycolatopsis sp. 8-3EHSu isolated from roots of Suaeda maritima.</title>
        <authorList>
            <person name="Duangmal K."/>
            <person name="Chantavorakit T."/>
        </authorList>
    </citation>
    <scope>NUCLEOTIDE SEQUENCE [LARGE SCALE GENOMIC DNA]</scope>
    <source>
        <strain evidence="3 4">8-3EHSu</strain>
    </source>
</reference>
<accession>A0A4V2EM87</accession>
<evidence type="ECO:0000313" key="3">
    <source>
        <dbReference type="EMBL" id="RZQ64205.1"/>
    </source>
</evidence>
<dbReference type="InterPro" id="IPR002104">
    <property type="entry name" value="Integrase_catalytic"/>
</dbReference>
<dbReference type="GO" id="GO:0015074">
    <property type="term" value="P:DNA integration"/>
    <property type="evidence" value="ECO:0007669"/>
    <property type="project" value="InterPro"/>
</dbReference>
<dbReference type="GO" id="GO:0006310">
    <property type="term" value="P:DNA recombination"/>
    <property type="evidence" value="ECO:0007669"/>
    <property type="project" value="UniProtKB-KW"/>
</dbReference>
<dbReference type="InterPro" id="IPR013762">
    <property type="entry name" value="Integrase-like_cat_sf"/>
</dbReference>
<dbReference type="SUPFAM" id="SSF56349">
    <property type="entry name" value="DNA breaking-rejoining enzymes"/>
    <property type="match status" value="1"/>
</dbReference>
<dbReference type="InterPro" id="IPR011010">
    <property type="entry name" value="DNA_brk_join_enz"/>
</dbReference>
<dbReference type="Gene3D" id="1.10.443.10">
    <property type="entry name" value="Intergrase catalytic core"/>
    <property type="match status" value="1"/>
</dbReference>
<name>A0A4V2EM87_9PSEU</name>
<dbReference type="Proteomes" id="UP000292003">
    <property type="component" value="Unassembled WGS sequence"/>
</dbReference>
<dbReference type="GO" id="GO:0003677">
    <property type="term" value="F:DNA binding"/>
    <property type="evidence" value="ECO:0007669"/>
    <property type="project" value="InterPro"/>
</dbReference>
<gene>
    <name evidence="3" type="ORF">EWH70_09460</name>
</gene>
<evidence type="ECO:0000313" key="4">
    <source>
        <dbReference type="Proteomes" id="UP000292003"/>
    </source>
</evidence>
<evidence type="ECO:0000259" key="2">
    <source>
        <dbReference type="PROSITE" id="PS51898"/>
    </source>
</evidence>
<comment type="caution">
    <text evidence="3">The sequence shown here is derived from an EMBL/GenBank/DDBJ whole genome shotgun (WGS) entry which is preliminary data.</text>
</comment>
<dbReference type="Pfam" id="PF00589">
    <property type="entry name" value="Phage_integrase"/>
    <property type="match status" value="1"/>
</dbReference>
<dbReference type="PANTHER" id="PTHR30349:SF64">
    <property type="entry name" value="PROPHAGE INTEGRASE INTD-RELATED"/>
    <property type="match status" value="1"/>
</dbReference>
<evidence type="ECO:0000256" key="1">
    <source>
        <dbReference type="ARBA" id="ARBA00023172"/>
    </source>
</evidence>
<organism evidence="3 4">
    <name type="scientific">Amycolatopsis suaedae</name>
    <dbReference type="NCBI Taxonomy" id="2510978"/>
    <lineage>
        <taxon>Bacteria</taxon>
        <taxon>Bacillati</taxon>
        <taxon>Actinomycetota</taxon>
        <taxon>Actinomycetes</taxon>
        <taxon>Pseudonocardiales</taxon>
        <taxon>Pseudonocardiaceae</taxon>
        <taxon>Amycolatopsis</taxon>
    </lineage>
</organism>
<dbReference type="RefSeq" id="WP_130474918.1">
    <property type="nucleotide sequence ID" value="NZ_SFCC01000004.1"/>
</dbReference>
<protein>
    <submittedName>
        <fullName evidence="3">Integrase</fullName>
    </submittedName>
</protein>
<dbReference type="OrthoDB" id="3773913at2"/>
<keyword evidence="4" id="KW-1185">Reference proteome</keyword>
<dbReference type="PROSITE" id="PS51898">
    <property type="entry name" value="TYR_RECOMBINASE"/>
    <property type="match status" value="1"/>
</dbReference>
<feature type="domain" description="Tyr recombinase" evidence="2">
    <location>
        <begin position="241"/>
        <end position="451"/>
    </location>
</feature>
<dbReference type="AlphaFoldDB" id="A0A4V2EM87"/>
<dbReference type="EMBL" id="SFCC01000004">
    <property type="protein sequence ID" value="RZQ64205.1"/>
    <property type="molecule type" value="Genomic_DNA"/>
</dbReference>
<dbReference type="PANTHER" id="PTHR30349">
    <property type="entry name" value="PHAGE INTEGRASE-RELATED"/>
    <property type="match status" value="1"/>
</dbReference>
<proteinExistence type="predicted"/>
<keyword evidence="1" id="KW-0233">DNA recombination</keyword>
<sequence>MAAVYKVKVWSIQTRYKMDRSGKRVVARYVVRWMVEGERFDESFRVLPQADSFRSELVAASRRGEPFDLETGRPVASRGKAKRVPWFVFSCDYIDMKWDDSSPKYRSSLADSMTAITLGMLRDSGDAPPVKELSVAMRKAYNKNSREAARSSGDTGRWLDWLERNTRDVRDLAKPDVFRSVLASLERRKDGQRAAHDTIRLRRIALRNALDFAVDEKKLLSENPMVKVKVKKHKAVVREVDKRSVVNPVQGRTLLRAVLELTPRLYAFFALMYFAALRPEEAVSLRKQNLSIPEEGWGELHLEKATPEIGAEWTDSGRRGEERGLKHRIEDEGRTVPCSDELTEILHWHLKVYGTASDGRLFRGVRHDGPLSSSVYGRAWAKARAATFVPDVLASPLALRPYDLRHAAVSTWLNATGDPTRVAEWAGHSVGVLLRTYAKCLDGGEQQARELVAKRMKGL</sequence>
<dbReference type="InterPro" id="IPR050090">
    <property type="entry name" value="Tyrosine_recombinase_XerCD"/>
</dbReference>